<gene>
    <name evidence="3" type="ORF">TD95_003259</name>
</gene>
<feature type="transmembrane region" description="Helical" evidence="2">
    <location>
        <begin position="12"/>
        <end position="38"/>
    </location>
</feature>
<dbReference type="Pfam" id="PF13279">
    <property type="entry name" value="4HBT_2"/>
    <property type="match status" value="1"/>
</dbReference>
<dbReference type="SUPFAM" id="SSF54637">
    <property type="entry name" value="Thioesterase/thiol ester dehydrase-isomerase"/>
    <property type="match status" value="1"/>
</dbReference>
<keyword evidence="2" id="KW-1133">Transmembrane helix</keyword>
<name>A0A0F4Z8L1_9PEZI</name>
<dbReference type="PANTHER" id="PTHR12475">
    <property type="match status" value="1"/>
</dbReference>
<dbReference type="InterPro" id="IPR029069">
    <property type="entry name" value="HotDog_dom_sf"/>
</dbReference>
<dbReference type="Proteomes" id="UP000033483">
    <property type="component" value="Unassembled WGS sequence"/>
</dbReference>
<evidence type="ECO:0000256" key="2">
    <source>
        <dbReference type="SAM" id="Phobius"/>
    </source>
</evidence>
<protein>
    <recommendedName>
        <fullName evidence="5">Capsule polysaccharide biosynthesis protein</fullName>
    </recommendedName>
</protein>
<evidence type="ECO:0008006" key="5">
    <source>
        <dbReference type="Google" id="ProtNLM"/>
    </source>
</evidence>
<dbReference type="OrthoDB" id="265761at2759"/>
<proteinExistence type="inferred from homology"/>
<organism evidence="3 4">
    <name type="scientific">Thielaviopsis punctulata</name>
    <dbReference type="NCBI Taxonomy" id="72032"/>
    <lineage>
        <taxon>Eukaryota</taxon>
        <taxon>Fungi</taxon>
        <taxon>Dikarya</taxon>
        <taxon>Ascomycota</taxon>
        <taxon>Pezizomycotina</taxon>
        <taxon>Sordariomycetes</taxon>
        <taxon>Hypocreomycetidae</taxon>
        <taxon>Microascales</taxon>
        <taxon>Ceratocystidaceae</taxon>
        <taxon>Thielaviopsis</taxon>
    </lineage>
</organism>
<dbReference type="PANTHER" id="PTHR12475:SF4">
    <property type="entry name" value="PROTEIN THEM6"/>
    <property type="match status" value="1"/>
</dbReference>
<keyword evidence="2" id="KW-0812">Transmembrane</keyword>
<evidence type="ECO:0000256" key="1">
    <source>
        <dbReference type="ARBA" id="ARBA00038476"/>
    </source>
</evidence>
<evidence type="ECO:0000313" key="4">
    <source>
        <dbReference type="Proteomes" id="UP000033483"/>
    </source>
</evidence>
<accession>A0A0F4Z8L1</accession>
<dbReference type="InterPro" id="IPR051490">
    <property type="entry name" value="THEM6_lcsJ_thioesterase"/>
</dbReference>
<keyword evidence="4" id="KW-1185">Reference proteome</keyword>
<sequence>MPTPQPSKTQAVNGIALVLATARLLLPVVLAALAYAAWTVHWGALARSFFLGPGRWSRIFMLVFSLVNWKNMPFMWTIRVWNAIITHSFLRSAPPPSPPMLFAPLISPSRAPLLEIDYNLHKSNSTYFSDLDVSRSHLVSYLLKHAMARLANNSHTRLVLDPTTNAPASGSLGIMLGAAHCSWHREIPPAAPYELWTRVLSWDRKWLYIVTHFVPAGLGRPADFLDHGFRKKNAPKKPKLADNWQKKIYATAVSKYVFKLDRLTIHPAVLLEASGLLPQRDAGWKHEDLVDTSPDHIISQEPEKLKDGELAWQWVEWRRQKGMEYAAGFLKMDDLASFFNGGQDAAIGVFGPC</sequence>
<reference evidence="3 4" key="1">
    <citation type="submission" date="2015-03" db="EMBL/GenBank/DDBJ databases">
        <authorList>
            <person name="Radwan O."/>
            <person name="Al-Naeli F.A."/>
            <person name="Rendon G.A."/>
            <person name="Fields C."/>
        </authorList>
    </citation>
    <scope>NUCLEOTIDE SEQUENCE [LARGE SCALE GENOMIC DNA]</scope>
    <source>
        <strain evidence="3">CR-DP1</strain>
    </source>
</reference>
<dbReference type="EMBL" id="LAEV01001949">
    <property type="protein sequence ID" value="KKA26879.1"/>
    <property type="molecule type" value="Genomic_DNA"/>
</dbReference>
<keyword evidence="2" id="KW-0472">Membrane</keyword>
<comment type="similarity">
    <text evidence="1">Belongs to the lcsJ thioesterase family.</text>
</comment>
<dbReference type="AlphaFoldDB" id="A0A0F4Z8L1"/>
<evidence type="ECO:0000313" key="3">
    <source>
        <dbReference type="EMBL" id="KKA26879.1"/>
    </source>
</evidence>
<comment type="caution">
    <text evidence="3">The sequence shown here is derived from an EMBL/GenBank/DDBJ whole genome shotgun (WGS) entry which is preliminary data.</text>
</comment>